<reference evidence="2" key="2">
    <citation type="journal article" date="2015" name="Data Brief">
        <title>Shoot transcriptome of the giant reed, Arundo donax.</title>
        <authorList>
            <person name="Barrero R.A."/>
            <person name="Guerrero F.D."/>
            <person name="Moolhuijzen P."/>
            <person name="Goolsby J.A."/>
            <person name="Tidwell J."/>
            <person name="Bellgard S.E."/>
            <person name="Bellgard M.I."/>
        </authorList>
    </citation>
    <scope>NUCLEOTIDE SEQUENCE</scope>
    <source>
        <tissue evidence="2">Shoot tissue taken approximately 20 cm above the soil surface</tissue>
    </source>
</reference>
<proteinExistence type="predicted"/>
<protein>
    <submittedName>
        <fullName evidence="2">Uncharacterized protein</fullName>
    </submittedName>
</protein>
<feature type="region of interest" description="Disordered" evidence="1">
    <location>
        <begin position="19"/>
        <end position="45"/>
    </location>
</feature>
<sequence>MFRLLHRIVSEQWNNVPASRSQQMGKRASNLARSKKQASNLAFSC</sequence>
<name>A0A0A9CA02_ARUDO</name>
<evidence type="ECO:0000313" key="2">
    <source>
        <dbReference type="EMBL" id="JAD71293.1"/>
    </source>
</evidence>
<dbReference type="AlphaFoldDB" id="A0A0A9CA02"/>
<dbReference type="EMBL" id="GBRH01226602">
    <property type="protein sequence ID" value="JAD71293.1"/>
    <property type="molecule type" value="Transcribed_RNA"/>
</dbReference>
<organism evidence="2">
    <name type="scientific">Arundo donax</name>
    <name type="common">Giant reed</name>
    <name type="synonym">Donax arundinaceus</name>
    <dbReference type="NCBI Taxonomy" id="35708"/>
    <lineage>
        <taxon>Eukaryota</taxon>
        <taxon>Viridiplantae</taxon>
        <taxon>Streptophyta</taxon>
        <taxon>Embryophyta</taxon>
        <taxon>Tracheophyta</taxon>
        <taxon>Spermatophyta</taxon>
        <taxon>Magnoliopsida</taxon>
        <taxon>Liliopsida</taxon>
        <taxon>Poales</taxon>
        <taxon>Poaceae</taxon>
        <taxon>PACMAD clade</taxon>
        <taxon>Arundinoideae</taxon>
        <taxon>Arundineae</taxon>
        <taxon>Arundo</taxon>
    </lineage>
</organism>
<evidence type="ECO:0000256" key="1">
    <source>
        <dbReference type="SAM" id="MobiDB-lite"/>
    </source>
</evidence>
<accession>A0A0A9CA02</accession>
<reference evidence="2" key="1">
    <citation type="submission" date="2014-09" db="EMBL/GenBank/DDBJ databases">
        <authorList>
            <person name="Magalhaes I.L.F."/>
            <person name="Oliveira U."/>
            <person name="Santos F.R."/>
            <person name="Vidigal T.H.D.A."/>
            <person name="Brescovit A.D."/>
            <person name="Santos A.J."/>
        </authorList>
    </citation>
    <scope>NUCLEOTIDE SEQUENCE</scope>
    <source>
        <tissue evidence="2">Shoot tissue taken approximately 20 cm above the soil surface</tissue>
    </source>
</reference>